<dbReference type="PANTHER" id="PTHR42693:SF42">
    <property type="entry name" value="ARYLSULFATASE G"/>
    <property type="match status" value="1"/>
</dbReference>
<dbReference type="Pfam" id="PF00884">
    <property type="entry name" value="Sulfatase"/>
    <property type="match status" value="1"/>
</dbReference>
<dbReference type="InterPro" id="IPR000917">
    <property type="entry name" value="Sulfatase_N"/>
</dbReference>
<evidence type="ECO:0000313" key="9">
    <source>
        <dbReference type="EMBL" id="WOH39456.1"/>
    </source>
</evidence>
<evidence type="ECO:0000313" key="10">
    <source>
        <dbReference type="Proteomes" id="UP001301442"/>
    </source>
</evidence>
<keyword evidence="6" id="KW-0106">Calcium</keyword>
<organism evidence="9 10">
    <name type="scientific">Thalassotalea fonticola</name>
    <dbReference type="NCBI Taxonomy" id="3065649"/>
    <lineage>
        <taxon>Bacteria</taxon>
        <taxon>Pseudomonadati</taxon>
        <taxon>Pseudomonadota</taxon>
        <taxon>Gammaproteobacteria</taxon>
        <taxon>Alteromonadales</taxon>
        <taxon>Colwelliaceae</taxon>
        <taxon>Thalassotalea</taxon>
    </lineage>
</organism>
<name>A0ABZ0GW22_9GAMM</name>
<protein>
    <submittedName>
        <fullName evidence="9">Sulfatase</fullName>
    </submittedName>
</protein>
<feature type="domain" description="Sulfatase N-terminal" evidence="8">
    <location>
        <begin position="33"/>
        <end position="374"/>
    </location>
</feature>
<dbReference type="InterPro" id="IPR050738">
    <property type="entry name" value="Sulfatase"/>
</dbReference>
<dbReference type="PANTHER" id="PTHR42693">
    <property type="entry name" value="ARYLSULFATASE FAMILY MEMBER"/>
    <property type="match status" value="1"/>
</dbReference>
<evidence type="ECO:0000256" key="3">
    <source>
        <dbReference type="ARBA" id="ARBA00022723"/>
    </source>
</evidence>
<sequence length="498" mass="54801">MNNKLLKLAIASIALFGTNAQAETDAKQTAATPNIVFIISDDMGRQDVALYGSKFHETPNLDQLAREGVTFNNTYVAHPRCVPSRIGFMSGQSPTRMGSSLVHNKKNSLPADKVTFAEHLQKAGYKTGFIGKWHLGKEGSGWPKQQGFDESILAGSAGAPDSYFYPWGAKSKKGKETFGKAKGEKGEYLTHRMTKEALDFIERNKQAPFLLVLSHYAVHTPIQSLTDDTKYFTNKLSSMGIKPVKGGKQYDIKSDGTGISSSKTIQNHPTYAAMVKAVDDSVGQVNAKLKQLGINKNTIIIFTSDHGGLSSRGPKNRELATSNLPYKHGKGWLYDGGIRVPHIVKWPTTITAGSTSNVQVTGTDHYPAMLEMAGLNLSPNDHLDGVSYVEAAKGKNYTRVPMFWHSPISRPNSTGDRMSSAIIDGKWKLIDWFDDGFVELFNLEEDKGETTNLAKQHPEKVASLLKQLNAWLKGANAQYRKPGKKMKWDLQKPVKVKG</sequence>
<keyword evidence="10" id="KW-1185">Reference proteome</keyword>
<keyword evidence="3" id="KW-0479">Metal-binding</keyword>
<dbReference type="Proteomes" id="UP001301442">
    <property type="component" value="Chromosome"/>
</dbReference>
<feature type="signal peptide" evidence="7">
    <location>
        <begin position="1"/>
        <end position="22"/>
    </location>
</feature>
<dbReference type="EMBL" id="CP136600">
    <property type="protein sequence ID" value="WOH39456.1"/>
    <property type="molecule type" value="Genomic_DNA"/>
</dbReference>
<comment type="cofactor">
    <cofactor evidence="1">
        <name>Ca(2+)</name>
        <dbReference type="ChEBI" id="CHEBI:29108"/>
    </cofactor>
</comment>
<feature type="chain" id="PRO_5047352784" evidence="7">
    <location>
        <begin position="23"/>
        <end position="498"/>
    </location>
</feature>
<evidence type="ECO:0000256" key="2">
    <source>
        <dbReference type="ARBA" id="ARBA00008779"/>
    </source>
</evidence>
<reference evidence="9 10" key="1">
    <citation type="submission" date="2023-09" db="EMBL/GenBank/DDBJ databases">
        <authorList>
            <person name="Qi X."/>
        </authorList>
    </citation>
    <scope>NUCLEOTIDE SEQUENCE [LARGE SCALE GENOMIC DNA]</scope>
    <source>
        <strain evidence="9 10">S1-1</strain>
    </source>
</reference>
<evidence type="ECO:0000256" key="5">
    <source>
        <dbReference type="ARBA" id="ARBA00022801"/>
    </source>
</evidence>
<evidence type="ECO:0000256" key="7">
    <source>
        <dbReference type="SAM" id="SignalP"/>
    </source>
</evidence>
<gene>
    <name evidence="9" type="ORF">RI844_09570</name>
</gene>
<keyword evidence="5" id="KW-0378">Hydrolase</keyword>
<proteinExistence type="inferred from homology"/>
<dbReference type="SUPFAM" id="SSF53649">
    <property type="entry name" value="Alkaline phosphatase-like"/>
    <property type="match status" value="1"/>
</dbReference>
<dbReference type="Gene3D" id="3.30.1120.10">
    <property type="match status" value="1"/>
</dbReference>
<dbReference type="RefSeq" id="WP_348398222.1">
    <property type="nucleotide sequence ID" value="NZ_CP136600.1"/>
</dbReference>
<evidence type="ECO:0000256" key="6">
    <source>
        <dbReference type="ARBA" id="ARBA00022837"/>
    </source>
</evidence>
<evidence type="ECO:0000256" key="4">
    <source>
        <dbReference type="ARBA" id="ARBA00022729"/>
    </source>
</evidence>
<dbReference type="CDD" id="cd16144">
    <property type="entry name" value="ARS_like"/>
    <property type="match status" value="1"/>
</dbReference>
<dbReference type="InterPro" id="IPR017850">
    <property type="entry name" value="Alkaline_phosphatase_core_sf"/>
</dbReference>
<evidence type="ECO:0000256" key="1">
    <source>
        <dbReference type="ARBA" id="ARBA00001913"/>
    </source>
</evidence>
<dbReference type="InterPro" id="IPR024607">
    <property type="entry name" value="Sulfatase_CS"/>
</dbReference>
<dbReference type="PROSITE" id="PS00149">
    <property type="entry name" value="SULFATASE_2"/>
    <property type="match status" value="1"/>
</dbReference>
<dbReference type="Gene3D" id="3.40.720.10">
    <property type="entry name" value="Alkaline Phosphatase, subunit A"/>
    <property type="match status" value="1"/>
</dbReference>
<evidence type="ECO:0000259" key="8">
    <source>
        <dbReference type="Pfam" id="PF00884"/>
    </source>
</evidence>
<accession>A0ABZ0GW22</accession>
<comment type="similarity">
    <text evidence="2">Belongs to the sulfatase family.</text>
</comment>
<keyword evidence="4 7" id="KW-0732">Signal</keyword>